<name>A0AAD7MZN8_9AGAR</name>
<reference evidence="1" key="1">
    <citation type="submission" date="2023-03" db="EMBL/GenBank/DDBJ databases">
        <title>Massive genome expansion in bonnet fungi (Mycena s.s.) driven by repeated elements and novel gene families across ecological guilds.</title>
        <authorList>
            <consortium name="Lawrence Berkeley National Laboratory"/>
            <person name="Harder C.B."/>
            <person name="Miyauchi S."/>
            <person name="Viragh M."/>
            <person name="Kuo A."/>
            <person name="Thoen E."/>
            <person name="Andreopoulos B."/>
            <person name="Lu D."/>
            <person name="Skrede I."/>
            <person name="Drula E."/>
            <person name="Henrissat B."/>
            <person name="Morin E."/>
            <person name="Kohler A."/>
            <person name="Barry K."/>
            <person name="LaButti K."/>
            <person name="Morin E."/>
            <person name="Salamov A."/>
            <person name="Lipzen A."/>
            <person name="Mereny Z."/>
            <person name="Hegedus B."/>
            <person name="Baldrian P."/>
            <person name="Stursova M."/>
            <person name="Weitz H."/>
            <person name="Taylor A."/>
            <person name="Grigoriev I.V."/>
            <person name="Nagy L.G."/>
            <person name="Martin F."/>
            <person name="Kauserud H."/>
        </authorList>
    </citation>
    <scope>NUCLEOTIDE SEQUENCE</scope>
    <source>
        <strain evidence="1">CBHHK182m</strain>
    </source>
</reference>
<protein>
    <recommendedName>
        <fullName evidence="3">F-box domain-containing protein</fullName>
    </recommendedName>
</protein>
<organism evidence="1 2">
    <name type="scientific">Mycena metata</name>
    <dbReference type="NCBI Taxonomy" id="1033252"/>
    <lineage>
        <taxon>Eukaryota</taxon>
        <taxon>Fungi</taxon>
        <taxon>Dikarya</taxon>
        <taxon>Basidiomycota</taxon>
        <taxon>Agaricomycotina</taxon>
        <taxon>Agaricomycetes</taxon>
        <taxon>Agaricomycetidae</taxon>
        <taxon>Agaricales</taxon>
        <taxon>Marasmiineae</taxon>
        <taxon>Mycenaceae</taxon>
        <taxon>Mycena</taxon>
    </lineage>
</organism>
<keyword evidence="2" id="KW-1185">Reference proteome</keyword>
<evidence type="ECO:0008006" key="3">
    <source>
        <dbReference type="Google" id="ProtNLM"/>
    </source>
</evidence>
<dbReference type="EMBL" id="JARKIB010000104">
    <property type="protein sequence ID" value="KAJ7740099.1"/>
    <property type="molecule type" value="Genomic_DNA"/>
</dbReference>
<comment type="caution">
    <text evidence="1">The sequence shown here is derived from an EMBL/GenBank/DDBJ whole genome shotgun (WGS) entry which is preliminary data.</text>
</comment>
<evidence type="ECO:0000313" key="1">
    <source>
        <dbReference type="EMBL" id="KAJ7740099.1"/>
    </source>
</evidence>
<proteinExistence type="predicted"/>
<evidence type="ECO:0000313" key="2">
    <source>
        <dbReference type="Proteomes" id="UP001215598"/>
    </source>
</evidence>
<accession>A0AAD7MZN8</accession>
<dbReference type="AlphaFoldDB" id="A0AAD7MZN8"/>
<feature type="non-terminal residue" evidence="1">
    <location>
        <position position="121"/>
    </location>
</feature>
<gene>
    <name evidence="1" type="ORF">B0H16DRAFT_1378640</name>
</gene>
<sequence>MSGPIIELEALIDKLSTDIKEVLKQMQRNKTAAQQRLNDIRDPVTRLPHEIASQIFIHSFPSHLQPGAPDSPMLLLRIGNSWTDIALSTPELWCSILDYPGVQILNTWLEHARNQALSASL</sequence>
<dbReference type="Proteomes" id="UP001215598">
    <property type="component" value="Unassembled WGS sequence"/>
</dbReference>